<dbReference type="EMBL" id="AP009384">
    <property type="protein sequence ID" value="BAF88071.1"/>
    <property type="molecule type" value="Genomic_DNA"/>
</dbReference>
<dbReference type="InterPro" id="IPR050807">
    <property type="entry name" value="TransReg_Diox_bact_type"/>
</dbReference>
<protein>
    <submittedName>
        <fullName evidence="3">Helix-turn-helix XRE-family like protein</fullName>
    </submittedName>
</protein>
<dbReference type="SUPFAM" id="SSF51182">
    <property type="entry name" value="RmlC-like cupins"/>
    <property type="match status" value="1"/>
</dbReference>
<dbReference type="eggNOG" id="COG1917">
    <property type="taxonomic scope" value="Bacteria"/>
</dbReference>
<reference evidence="3 4" key="1">
    <citation type="journal article" date="2007" name="Appl. Environ. Microbiol.">
        <title>Rhizobial factors required for stem nodule maturation and maintenance in Sesbania rostrata-Azorhizobium caulinodans ORS571 symbiosis.</title>
        <authorList>
            <person name="Suzuki S."/>
            <person name="Aono T."/>
            <person name="Lee KB."/>
            <person name="Suzuki T."/>
            <person name="Liu CT."/>
            <person name="Miwa H."/>
            <person name="Wakao S."/>
            <person name="Iki T."/>
            <person name="Oyaizu H."/>
        </authorList>
    </citation>
    <scope>NUCLEOTIDE SEQUENCE [LARGE SCALE GENOMIC DNA]</scope>
    <source>
        <strain evidence="4">ATCC 43989 / DSM 5975 / JCM 20966 / LMG 6465 / NBRC 14845 / NCIMB 13405 / ORS 571</strain>
    </source>
</reference>
<evidence type="ECO:0000313" key="3">
    <source>
        <dbReference type="EMBL" id="BAF88071.1"/>
    </source>
</evidence>
<dbReference type="InterPro" id="IPR014710">
    <property type="entry name" value="RmlC-like_jellyroll"/>
</dbReference>
<reference evidence="3 4" key="4">
    <citation type="journal article" date="2009" name="Appl. Environ. Microbiol.">
        <title>Comparative genome-wide transcriptional profiling of Azorhizobium caulinodans ORS571 grown under free-living and symbiotic conditions.</title>
        <authorList>
            <person name="Tsukada S."/>
            <person name="Aono T."/>
            <person name="Akiba N."/>
            <person name="Lee KB."/>
            <person name="Liu CT."/>
            <person name="Toyazaki H."/>
            <person name="Oyaizu H."/>
        </authorList>
    </citation>
    <scope>NUCLEOTIDE SEQUENCE [LARGE SCALE GENOMIC DNA]</scope>
    <source>
        <strain evidence="4">ATCC 43989 / DSM 5975 / JCM 20966 / LMG 6465 / NBRC 14845 / NCIMB 13405 / ORS 571</strain>
    </source>
</reference>
<dbReference type="PANTHER" id="PTHR46797">
    <property type="entry name" value="HTH-TYPE TRANSCRIPTIONAL REGULATOR"/>
    <property type="match status" value="1"/>
</dbReference>
<dbReference type="HOGENOM" id="CLU_085376_1_2_5"/>
<dbReference type="InterPro" id="IPR001387">
    <property type="entry name" value="Cro/C1-type_HTH"/>
</dbReference>
<dbReference type="KEGG" id="azc:AZC_2073"/>
<gene>
    <name evidence="3" type="ordered locus">AZC_2073</name>
</gene>
<dbReference type="GO" id="GO:0003700">
    <property type="term" value="F:DNA-binding transcription factor activity"/>
    <property type="evidence" value="ECO:0007669"/>
    <property type="project" value="TreeGrafter"/>
</dbReference>
<dbReference type="SUPFAM" id="SSF47413">
    <property type="entry name" value="lambda repressor-like DNA-binding domains"/>
    <property type="match status" value="1"/>
</dbReference>
<evidence type="ECO:0000259" key="2">
    <source>
        <dbReference type="PROSITE" id="PS50943"/>
    </source>
</evidence>
<dbReference type="SMART" id="SM00530">
    <property type="entry name" value="HTH_XRE"/>
    <property type="match status" value="1"/>
</dbReference>
<reference evidence="3 4" key="6">
    <citation type="journal article" date="2011" name="Appl. Environ. Microbiol.">
        <title>Involvement of the azorhizobial chromosome partition gene (parA) in the onset of bacteroid differentiation during Sesbania rostrata stem nodule development.</title>
        <authorList>
            <person name="Liu CT."/>
            <person name="Lee KB."/>
            <person name="Wang YS."/>
            <person name="Peng MH."/>
            <person name="Lee KT."/>
            <person name="Suzuki S."/>
            <person name="Suzuki T."/>
            <person name="Oyaizu H."/>
        </authorList>
    </citation>
    <scope>NUCLEOTIDE SEQUENCE [LARGE SCALE GENOMIC DNA]</scope>
    <source>
        <strain evidence="4">ATCC 43989 / DSM 5975 / JCM 20966 / LMG 6465 / NBRC 14845 / NCIMB 13405 / ORS 571</strain>
    </source>
</reference>
<dbReference type="CDD" id="cd02209">
    <property type="entry name" value="cupin_XRE_C"/>
    <property type="match status" value="1"/>
</dbReference>
<keyword evidence="1" id="KW-0238">DNA-binding</keyword>
<reference evidence="3 4" key="3">
    <citation type="journal article" date="2008" name="BMC Genomics">
        <title>The genome of the versatile nitrogen fixer Azorhizobium caulinodans ORS571.</title>
        <authorList>
            <person name="Lee KB."/>
            <person name="Backer P.D."/>
            <person name="Aono T."/>
            <person name="Liu CT."/>
            <person name="Suzuki S."/>
            <person name="Suzuki T."/>
            <person name="Kaneko T."/>
            <person name="Yamada M."/>
            <person name="Tabata S."/>
            <person name="Kupfer D.M."/>
            <person name="Najar F.Z."/>
            <person name="Wiley G.B."/>
            <person name="Roe B."/>
            <person name="Binnewies T.T."/>
            <person name="Ussery D.W."/>
            <person name="D'Haeze W."/>
            <person name="Herder J.D."/>
            <person name="Gevers D."/>
            <person name="Vereecke D."/>
            <person name="Holsters M."/>
            <person name="Oyaizu H."/>
        </authorList>
    </citation>
    <scope>NUCLEOTIDE SEQUENCE [LARGE SCALE GENOMIC DNA]</scope>
    <source>
        <strain evidence="4">ATCC 43989 / DSM 5975 / JCM 20966 / LMG 6465 / NBRC 14845 / NCIMB 13405 / ORS 571</strain>
    </source>
</reference>
<dbReference type="eggNOG" id="COG1396">
    <property type="taxonomic scope" value="Bacteria"/>
</dbReference>
<reference evidence="3 4" key="5">
    <citation type="journal article" date="2010" name="Appl. Environ. Microbiol.">
        <title>phrR-like gene praR of Azorhizobium caulinodans ORS571 is essential for symbiosis with Sesbania rostrata and is involved in expression of reb genes.</title>
        <authorList>
            <person name="Akiba N."/>
            <person name="Aono T."/>
            <person name="Toyazaki H."/>
            <person name="Sato S."/>
            <person name="Oyaizu H."/>
        </authorList>
    </citation>
    <scope>NUCLEOTIDE SEQUENCE [LARGE SCALE GENOMIC DNA]</scope>
    <source>
        <strain evidence="4">ATCC 43989 / DSM 5975 / JCM 20966 / LMG 6465 / NBRC 14845 / NCIMB 13405 / ORS 571</strain>
    </source>
</reference>
<dbReference type="Proteomes" id="UP000000270">
    <property type="component" value="Chromosome"/>
</dbReference>
<proteinExistence type="predicted"/>
<dbReference type="PANTHER" id="PTHR46797:SF2">
    <property type="entry name" value="TRANSCRIPTIONAL REGULATOR"/>
    <property type="match status" value="1"/>
</dbReference>
<evidence type="ECO:0000256" key="1">
    <source>
        <dbReference type="ARBA" id="ARBA00023125"/>
    </source>
</evidence>
<dbReference type="PROSITE" id="PS50943">
    <property type="entry name" value="HTH_CROC1"/>
    <property type="match status" value="1"/>
</dbReference>
<dbReference type="InterPro" id="IPR010982">
    <property type="entry name" value="Lambda_DNA-bd_dom_sf"/>
</dbReference>
<dbReference type="GO" id="GO:0003677">
    <property type="term" value="F:DNA binding"/>
    <property type="evidence" value="ECO:0007669"/>
    <property type="project" value="UniProtKB-KW"/>
</dbReference>
<dbReference type="InterPro" id="IPR013096">
    <property type="entry name" value="Cupin_2"/>
</dbReference>
<dbReference type="CDD" id="cd00093">
    <property type="entry name" value="HTH_XRE"/>
    <property type="match status" value="1"/>
</dbReference>
<dbReference type="InterPro" id="IPR011051">
    <property type="entry name" value="RmlC_Cupin_sf"/>
</dbReference>
<evidence type="ECO:0000313" key="4">
    <source>
        <dbReference type="Proteomes" id="UP000000270"/>
    </source>
</evidence>
<dbReference type="STRING" id="438753.AZC_2073"/>
<keyword evidence="4" id="KW-1185">Reference proteome</keyword>
<accession>A8I731</accession>
<name>A8I731_AZOC5</name>
<organism evidence="3 4">
    <name type="scientific">Azorhizobium caulinodans (strain ATCC 43989 / DSM 5975 / JCM 20966 / LMG 6465 / NBRC 14845 / NCIMB 13405 / ORS 571)</name>
    <dbReference type="NCBI Taxonomy" id="438753"/>
    <lineage>
        <taxon>Bacteria</taxon>
        <taxon>Pseudomonadati</taxon>
        <taxon>Pseudomonadota</taxon>
        <taxon>Alphaproteobacteria</taxon>
        <taxon>Hyphomicrobiales</taxon>
        <taxon>Xanthobacteraceae</taxon>
        <taxon>Azorhizobium</taxon>
    </lineage>
</organism>
<dbReference type="GO" id="GO:0005829">
    <property type="term" value="C:cytosol"/>
    <property type="evidence" value="ECO:0007669"/>
    <property type="project" value="TreeGrafter"/>
</dbReference>
<sequence>MELCDVFRNSMNSVMGHRKSFHSGIVFTMVKGRAEVASTEDEAASEHDRAFGSSIREARLARGLSLQRVADAAGLSVGLLSQVERGISSPSVRVLRAICGALGVTVQSLFGEDGAPLSESRHVMRPYQRRRLDLGAKGIVKEFLSRSDLSTLQIMEIILAPGGSSGEEAYNHIGEEGGVVVEGAMELVIDGTVHRLMQGDSFAFESALPHKFRNLSEGVTRVLWITTPPVW</sequence>
<dbReference type="Pfam" id="PF07883">
    <property type="entry name" value="Cupin_2"/>
    <property type="match status" value="1"/>
</dbReference>
<reference evidence="4" key="2">
    <citation type="submission" date="2007-04" db="EMBL/GenBank/DDBJ databases">
        <title>Complete genome sequence of the nitrogen-fixing bacterium Azorhizobium caulinodans ORS571.</title>
        <authorList>
            <person name="Lee K.B."/>
            <person name="Backer P.D."/>
            <person name="Aono T."/>
            <person name="Liu C.T."/>
            <person name="Suzuki S."/>
            <person name="Suzuki T."/>
            <person name="Kaneko T."/>
            <person name="Yamada M."/>
            <person name="Tabata S."/>
            <person name="Kupfer D.M."/>
            <person name="Najar F.Z."/>
            <person name="Wiley G.B."/>
            <person name="Roe B."/>
            <person name="Binnewies T."/>
            <person name="Ussery D."/>
            <person name="Vereecke D."/>
            <person name="Gevers D."/>
            <person name="Holsters M."/>
            <person name="Oyaizu H."/>
        </authorList>
    </citation>
    <scope>NUCLEOTIDE SEQUENCE [LARGE SCALE GENOMIC DNA]</scope>
    <source>
        <strain evidence="4">ATCC 43989 / DSM 5975 / JCM 20966 / LMG 6465 / NBRC 14845 / NCIMB 13405 / ORS 571</strain>
    </source>
</reference>
<dbReference type="Pfam" id="PF01381">
    <property type="entry name" value="HTH_3"/>
    <property type="match status" value="1"/>
</dbReference>
<feature type="domain" description="HTH cro/C1-type" evidence="2">
    <location>
        <begin position="55"/>
        <end position="109"/>
    </location>
</feature>
<dbReference type="Gene3D" id="2.60.120.10">
    <property type="entry name" value="Jelly Rolls"/>
    <property type="match status" value="1"/>
</dbReference>
<dbReference type="AlphaFoldDB" id="A8I731"/>
<dbReference type="Gene3D" id="1.10.260.40">
    <property type="entry name" value="lambda repressor-like DNA-binding domains"/>
    <property type="match status" value="1"/>
</dbReference>